<feature type="region of interest" description="Disordered" evidence="2">
    <location>
        <begin position="1"/>
        <end position="25"/>
    </location>
</feature>
<dbReference type="eggNOG" id="COG3064">
    <property type="taxonomic scope" value="Bacteria"/>
</dbReference>
<evidence type="ECO:0000313" key="5">
    <source>
        <dbReference type="EMBL" id="ADV66296.1"/>
    </source>
</evidence>
<feature type="transmembrane region" description="Helical" evidence="3">
    <location>
        <begin position="1053"/>
        <end position="1074"/>
    </location>
</feature>
<sequence length="1590" mass="165630">MFVQRKGKLPATQTPESALTAAAPLNPPAPLLSEHLTRPQVLQRAVAAPALAALSLQRTLEADTHAQRATLQRRASDLQAGLPDGAPPAAAPLAAPTPGSAGAWVQTLQASVQRLQDPNDPARSRPLGPAEAQAHAALQRSVAQGLAGAYRADRQPPAQRHAAFGEHLATLQRHPLSAATAQVVLGLVPTGERAALQRATDAARAAQARADEQQARATALHAVQRQLDALDAQASQPLLARIQARRGGGEALPASVQRHLEAGLNADLSRVRVHTDGEADTLSKSVNAVAFTSGQDIYFQNGRYDPHSASGLELLAHEATHTVQQVQGRVAPGLDPDAALEQEAQTMGRTLSAATPTAAAPLRVNAKAAAPAAAAVQRAAEAAQHHTTGNATPKPRGPRAQVHAQAARSGPKRPTLPSRAAHVQAIRQHVPRPTPLPHAEVTPPARPAAPAHPAAKAARPAPGRPAAALKAAPVHAFKTPATRTRQAAFAPVKLDAAQLRAHGADPAHARKVLARQRVNANAQVSAFLKRMGKHGGQLHAFGAKLSTRVQASARQAKTRVNAAATRHRAALNASITALKGRAQARSGAALAQIRARAAATLAQLPAATRLAKTNITAAHTRALAQVTADAQAEKAHVTALYNTTAGGYRQAGTQVGGEASARANAKAQEFLSHVTGKDDSFLDGPVTDDRWKARADAARQVGAAYQSGFAEEGGKQATHLLGPDGGLGKDLASIDEAARGSREQLRVKREAAFRKLDADEARTRQQTQAAQAQLSAALQAQLRATLAQLEGARGSGLAAIARTAAQQAGALDQQANGAVQALHRNVTLIAGQLDRTLATFAGQVRGAQAPDPKALKRALGQAEAQISRMVTGARTKLSGGLTGLTVRLAAGARSAESGLAGIASGARAGATATAGGFDRSASALTAQALRTFQSLAQAHTKSTAQDAKHATQDFQGVQKDLQTLYKNARSGMSEGLQKSVTGLLDALRANLSELDKAIAENAEKAAAQVQPRWKGWLKIALMIAVVIVVAVVAGPLVIGAVGAMAGALGASAAAAGVIGAVVGGAVVGAAAGAVTQIGNNAIDNIGVDAKFQKSLFDGVGKAALIGAIGGAIGGAGGAISQGLGKAGMLGSGMTQKAAGFAVNTAFDLGGNVAGDLATGAGLGDALKNLTSPESIMMYAIATGTGAATHRLPGGIGKIQTGAHNVGERFGTHVGERVANLSGYKGAPVPIHVNPHAAPNTLEITGYGQSRTRMTVSPDAHPHDIAVHDAHARQVRADTSVPGRLKEQLNNLMGHSTDAPIGSRPWELNVEASKHAEMAKWREAEAAKLPTTDPQRQRYLQEAHELRLREAEFRQQANDPAVKDQAPLGHIDRSDYPNLTPEEYKAFRQRIDNATTEAEQWQARYDRYQTDRSRGGNPVQTFEEWLPGAQRAHQNGARGSAVENAVLDEVGAVNNNFNALPDGTPRTVVTHPVEIDGNTITVRPDGVTDRVWIDVKSLEGQNVVHDFTQQLRGELHGALQENKQLAVILSSSNPDVRPSRNLGRAENVTVYRRDATTGEWFQWSARRGAERWVPVTLDDVKSGCGTLPSGD</sequence>
<dbReference type="HOGENOM" id="CLU_244719_0_0_0"/>
<feature type="region of interest" description="Disordered" evidence="2">
    <location>
        <begin position="114"/>
        <end position="139"/>
    </location>
</feature>
<accession>E8U5F7</accession>
<keyword evidence="3" id="KW-0472">Membrane</keyword>
<protein>
    <recommendedName>
        <fullName evidence="4">eCIS core domain-containing protein</fullName>
    </recommendedName>
</protein>
<evidence type="ECO:0000256" key="3">
    <source>
        <dbReference type="SAM" id="Phobius"/>
    </source>
</evidence>
<feature type="domain" description="eCIS core" evidence="4">
    <location>
        <begin position="251"/>
        <end position="328"/>
    </location>
</feature>
<dbReference type="RefSeq" id="WP_013555801.1">
    <property type="nucleotide sequence ID" value="NC_014958.1"/>
</dbReference>
<organism evidence="5 6">
    <name type="scientific">Deinococcus maricopensis (strain DSM 21211 / LMG 22137 / NRRL B-23946 / LB-34)</name>
    <dbReference type="NCBI Taxonomy" id="709986"/>
    <lineage>
        <taxon>Bacteria</taxon>
        <taxon>Thermotogati</taxon>
        <taxon>Deinococcota</taxon>
        <taxon>Deinococci</taxon>
        <taxon>Deinococcales</taxon>
        <taxon>Deinococcaceae</taxon>
        <taxon>Deinococcus</taxon>
    </lineage>
</organism>
<dbReference type="Proteomes" id="UP000008635">
    <property type="component" value="Chromosome"/>
</dbReference>
<proteinExistence type="predicted"/>
<feature type="region of interest" description="Disordered" evidence="2">
    <location>
        <begin position="376"/>
        <end position="465"/>
    </location>
</feature>
<feature type="compositionally biased region" description="Low complexity" evidence="2">
    <location>
        <begin position="448"/>
        <end position="465"/>
    </location>
</feature>
<keyword evidence="6" id="KW-1185">Reference proteome</keyword>
<keyword evidence="3" id="KW-1133">Transmembrane helix</keyword>
<dbReference type="InterPro" id="IPR025295">
    <property type="entry name" value="eCIS_core_dom"/>
</dbReference>
<feature type="transmembrane region" description="Helical" evidence="3">
    <location>
        <begin position="1016"/>
        <end position="1041"/>
    </location>
</feature>
<evidence type="ECO:0000313" key="6">
    <source>
        <dbReference type="Proteomes" id="UP000008635"/>
    </source>
</evidence>
<keyword evidence="1" id="KW-0175">Coiled coil</keyword>
<evidence type="ECO:0000259" key="4">
    <source>
        <dbReference type="Pfam" id="PF13699"/>
    </source>
</evidence>
<reference evidence="6" key="2">
    <citation type="submission" date="2011-01" db="EMBL/GenBank/DDBJ databases">
        <title>The complete genome of Deinococcus maricopensis DSM 21211.</title>
        <authorList>
            <consortium name="US DOE Joint Genome Institute (JGI-PGF)"/>
            <person name="Lucas S."/>
            <person name="Copeland A."/>
            <person name="Lapidus A."/>
            <person name="Goodwin L."/>
            <person name="Pitluck S."/>
            <person name="Kyrpides N."/>
            <person name="Mavromatis K."/>
            <person name="Pagani I."/>
            <person name="Ivanova N."/>
            <person name="Ovchinnikova G."/>
            <person name="Zeytun A."/>
            <person name="Detter J.C."/>
            <person name="Han C."/>
            <person name="Land M."/>
            <person name="Hauser L."/>
            <person name="Markowitz V."/>
            <person name="Cheng J.-F."/>
            <person name="Hugenholtz P."/>
            <person name="Woyke T."/>
            <person name="Wu D."/>
            <person name="Pukall R."/>
            <person name="Gehrich-Schroeter G."/>
            <person name="Brambilla E."/>
            <person name="Klenk H.-P."/>
            <person name="Eisen J.A."/>
        </authorList>
    </citation>
    <scope>NUCLEOTIDE SEQUENCE [LARGE SCALE GENOMIC DNA]</scope>
    <source>
        <strain evidence="6">DSM 21211 / LMG 22137 / NRRL B-23946 / LB-34</strain>
    </source>
</reference>
<feature type="region of interest" description="Disordered" evidence="2">
    <location>
        <begin position="1353"/>
        <end position="1376"/>
    </location>
</feature>
<dbReference type="EMBL" id="CP002454">
    <property type="protein sequence ID" value="ADV66296.1"/>
    <property type="molecule type" value="Genomic_DNA"/>
</dbReference>
<feature type="compositionally biased region" description="Low complexity" evidence="2">
    <location>
        <begin position="91"/>
        <end position="101"/>
    </location>
</feature>
<reference evidence="5 6" key="1">
    <citation type="journal article" date="2011" name="Stand. Genomic Sci.">
        <title>Complete genome sequence of Deinococcus maricopensis type strain (LB-34).</title>
        <authorList>
            <person name="Pukall R."/>
            <person name="Zeytun A."/>
            <person name="Lucas S."/>
            <person name="Lapidus A."/>
            <person name="Hammon N."/>
            <person name="Deshpande S."/>
            <person name="Nolan M."/>
            <person name="Cheng J.F."/>
            <person name="Pitluck S."/>
            <person name="Liolios K."/>
            <person name="Pagani I."/>
            <person name="Mikhailova N."/>
            <person name="Ivanova N."/>
            <person name="Mavromatis K."/>
            <person name="Pati A."/>
            <person name="Tapia R."/>
            <person name="Han C."/>
            <person name="Goodwin L."/>
            <person name="Chen A."/>
            <person name="Palaniappan K."/>
            <person name="Land M."/>
            <person name="Hauser L."/>
            <person name="Chang Y.J."/>
            <person name="Jeffries C.D."/>
            <person name="Brambilla E.M."/>
            <person name="Rohde M."/>
            <person name="Goker M."/>
            <person name="Detter J.C."/>
            <person name="Woyke T."/>
            <person name="Bristow J."/>
            <person name="Eisen J.A."/>
            <person name="Markowitz V."/>
            <person name="Hugenholtz P."/>
            <person name="Kyrpides N.C."/>
            <person name="Klenk H.P."/>
        </authorList>
    </citation>
    <scope>NUCLEOTIDE SEQUENCE [LARGE SCALE GENOMIC DNA]</scope>
    <source>
        <strain evidence="6">DSM 21211 / LMG 22137 / NRRL B-23946 / LB-34</strain>
    </source>
</reference>
<feature type="region of interest" description="Disordered" evidence="2">
    <location>
        <begin position="70"/>
        <end position="101"/>
    </location>
</feature>
<gene>
    <name evidence="5" type="ordered locus">Deima_0639</name>
</gene>
<evidence type="ECO:0000256" key="2">
    <source>
        <dbReference type="SAM" id="MobiDB-lite"/>
    </source>
</evidence>
<dbReference type="KEGG" id="dmr:Deima_0639"/>
<feature type="coiled-coil region" evidence="1">
    <location>
        <begin position="1383"/>
        <end position="1410"/>
    </location>
</feature>
<keyword evidence="3" id="KW-0812">Transmembrane</keyword>
<dbReference type="STRING" id="709986.Deima_0639"/>
<name>E8U5F7_DEIML</name>
<dbReference type="Pfam" id="PF13699">
    <property type="entry name" value="eCIS_core"/>
    <property type="match status" value="1"/>
</dbReference>
<evidence type="ECO:0000256" key="1">
    <source>
        <dbReference type="SAM" id="Coils"/>
    </source>
</evidence>